<dbReference type="OrthoDB" id="10624901at2759"/>
<sequence>MLDSFCQPKTLLSGKHVLNLASKAEGERIKRAEREARKKHAENIAKVSGEPLQEINQTLSECGMIRGINENNTLHQSHIRNCLWREESEIKAFKDKMIEAILRKGGTKPREIADYRTNQLEKTIEILADAKKKSAQERQQAENEAKENARKEEERLKKEKAKQEELKQKREIFIAEITAALNQEPQLTNSELNRLLADIQARRHDKKTAQKVKENLNKAQEQETEKSYQENKAEAENLKKEKATENPQKYSEEAKQKIEKKLKNNEIKEDELNQENQTE</sequence>
<comment type="caution">
    <text evidence="2">The sequence shown here is derived from an EMBL/GenBank/DDBJ whole genome shotgun (WGS) entry which is preliminary data.</text>
</comment>
<evidence type="ECO:0000256" key="1">
    <source>
        <dbReference type="SAM" id="MobiDB-lite"/>
    </source>
</evidence>
<organism evidence="2 3">
    <name type="scientific">Funneliformis geosporum</name>
    <dbReference type="NCBI Taxonomy" id="1117311"/>
    <lineage>
        <taxon>Eukaryota</taxon>
        <taxon>Fungi</taxon>
        <taxon>Fungi incertae sedis</taxon>
        <taxon>Mucoromycota</taxon>
        <taxon>Glomeromycotina</taxon>
        <taxon>Glomeromycetes</taxon>
        <taxon>Glomerales</taxon>
        <taxon>Glomeraceae</taxon>
        <taxon>Funneliformis</taxon>
    </lineage>
</organism>
<accession>A0A9W4WT67</accession>
<evidence type="ECO:0000313" key="3">
    <source>
        <dbReference type="Proteomes" id="UP001153678"/>
    </source>
</evidence>
<keyword evidence="3" id="KW-1185">Reference proteome</keyword>
<feature type="region of interest" description="Disordered" evidence="1">
    <location>
        <begin position="204"/>
        <end position="279"/>
    </location>
</feature>
<name>A0A9W4WT67_9GLOM</name>
<dbReference type="EMBL" id="CAMKVN010000017">
    <property type="protein sequence ID" value="CAI2161857.1"/>
    <property type="molecule type" value="Genomic_DNA"/>
</dbReference>
<proteinExistence type="predicted"/>
<dbReference type="Proteomes" id="UP001153678">
    <property type="component" value="Unassembled WGS sequence"/>
</dbReference>
<gene>
    <name evidence="2" type="ORF">FWILDA_LOCUS262</name>
</gene>
<evidence type="ECO:0000313" key="2">
    <source>
        <dbReference type="EMBL" id="CAI2161857.1"/>
    </source>
</evidence>
<feature type="region of interest" description="Disordered" evidence="1">
    <location>
        <begin position="131"/>
        <end position="163"/>
    </location>
</feature>
<reference evidence="2" key="1">
    <citation type="submission" date="2022-08" db="EMBL/GenBank/DDBJ databases">
        <authorList>
            <person name="Kallberg Y."/>
            <person name="Tangrot J."/>
            <person name="Rosling A."/>
        </authorList>
    </citation>
    <scope>NUCLEOTIDE SEQUENCE</scope>
    <source>
        <strain evidence="2">Wild A</strain>
    </source>
</reference>
<feature type="compositionally biased region" description="Basic and acidic residues" evidence="1">
    <location>
        <begin position="207"/>
        <end position="271"/>
    </location>
</feature>
<dbReference type="AlphaFoldDB" id="A0A9W4WT67"/>
<protein>
    <submittedName>
        <fullName evidence="2">5528_t:CDS:1</fullName>
    </submittedName>
</protein>